<reference evidence="1 2" key="2">
    <citation type="journal article" date="2009" name="PLoS ONE">
        <title>An integrated genetic and cytogenetic map of the cucumber genome.</title>
        <authorList>
            <person name="Ren Y."/>
            <person name="Zhang Z."/>
            <person name="Liu J."/>
            <person name="Staub J.E."/>
            <person name="Han Y."/>
            <person name="Cheng Z."/>
            <person name="Li X."/>
            <person name="Lu J."/>
            <person name="Miao H."/>
            <person name="Kang H."/>
            <person name="Xie B."/>
            <person name="Gu X."/>
            <person name="Wang X."/>
            <person name="Du Y."/>
            <person name="Jin W."/>
            <person name="Huang S."/>
        </authorList>
    </citation>
    <scope>NUCLEOTIDE SEQUENCE [LARGE SCALE GENOMIC DNA]</scope>
    <source>
        <strain evidence="2">cv. 9930</strain>
    </source>
</reference>
<name>A0A0A0KDZ0_CUCSA</name>
<dbReference type="EMBL" id="CM002927">
    <property type="protein sequence ID" value="KGN47019.1"/>
    <property type="molecule type" value="Genomic_DNA"/>
</dbReference>
<gene>
    <name evidence="1" type="ORF">Csa_6G169350</name>
</gene>
<reference evidence="1 2" key="1">
    <citation type="journal article" date="2009" name="Nat. Genet.">
        <title>The genome of the cucumber, Cucumis sativus L.</title>
        <authorList>
            <person name="Huang S."/>
            <person name="Li R."/>
            <person name="Zhang Z."/>
            <person name="Li L."/>
            <person name="Gu X."/>
            <person name="Fan W."/>
            <person name="Lucas W.J."/>
            <person name="Wang X."/>
            <person name="Xie B."/>
            <person name="Ni P."/>
            <person name="Ren Y."/>
            <person name="Zhu H."/>
            <person name="Li J."/>
            <person name="Lin K."/>
            <person name="Jin W."/>
            <person name="Fei Z."/>
            <person name="Li G."/>
            <person name="Staub J."/>
            <person name="Kilian A."/>
            <person name="van der Vossen E.A."/>
            <person name="Wu Y."/>
            <person name="Guo J."/>
            <person name="He J."/>
            <person name="Jia Z."/>
            <person name="Ren Y."/>
            <person name="Tian G."/>
            <person name="Lu Y."/>
            <person name="Ruan J."/>
            <person name="Qian W."/>
            <person name="Wang M."/>
            <person name="Huang Q."/>
            <person name="Li B."/>
            <person name="Xuan Z."/>
            <person name="Cao J."/>
            <person name="Asan"/>
            <person name="Wu Z."/>
            <person name="Zhang J."/>
            <person name="Cai Q."/>
            <person name="Bai Y."/>
            <person name="Zhao B."/>
            <person name="Han Y."/>
            <person name="Li Y."/>
            <person name="Li X."/>
            <person name="Wang S."/>
            <person name="Shi Q."/>
            <person name="Liu S."/>
            <person name="Cho W.K."/>
            <person name="Kim J.Y."/>
            <person name="Xu Y."/>
            <person name="Heller-Uszynska K."/>
            <person name="Miao H."/>
            <person name="Cheng Z."/>
            <person name="Zhang S."/>
            <person name="Wu J."/>
            <person name="Yang Y."/>
            <person name="Kang H."/>
            <person name="Li M."/>
            <person name="Liang H."/>
            <person name="Ren X."/>
            <person name="Shi Z."/>
            <person name="Wen M."/>
            <person name="Jian M."/>
            <person name="Yang H."/>
            <person name="Zhang G."/>
            <person name="Yang Z."/>
            <person name="Chen R."/>
            <person name="Liu S."/>
            <person name="Li J."/>
            <person name="Ma L."/>
            <person name="Liu H."/>
            <person name="Zhou Y."/>
            <person name="Zhao J."/>
            <person name="Fang X."/>
            <person name="Li G."/>
            <person name="Fang L."/>
            <person name="Li Y."/>
            <person name="Liu D."/>
            <person name="Zheng H."/>
            <person name="Zhang Y."/>
            <person name="Qin N."/>
            <person name="Li Z."/>
            <person name="Yang G."/>
            <person name="Yang S."/>
            <person name="Bolund L."/>
            <person name="Kristiansen K."/>
            <person name="Zheng H."/>
            <person name="Li S."/>
            <person name="Zhang X."/>
            <person name="Yang H."/>
            <person name="Wang J."/>
            <person name="Sun R."/>
            <person name="Zhang B."/>
            <person name="Jiang S."/>
            <person name="Wang J."/>
            <person name="Du Y."/>
            <person name="Li S."/>
        </authorList>
    </citation>
    <scope>NUCLEOTIDE SEQUENCE [LARGE SCALE GENOMIC DNA]</scope>
    <source>
        <strain evidence="2">cv. 9930</strain>
    </source>
</reference>
<sequence length="106" mass="11895">MAVPETGHQKLFGGGHRKKSLEGCWQWSSEIDGQKNGDLRLLATVGGKRLLEVGRCDNYTVMVVRKMINRSWLLTIAEKWSLEGGIGGDRRRLQGNCGRRFVNDGH</sequence>
<accession>A0A0A0KDZ0</accession>
<reference evidence="1 2" key="4">
    <citation type="journal article" date="2011" name="BMC Genomics">
        <title>RNA-Seq improves annotation of protein-coding genes in the cucumber genome.</title>
        <authorList>
            <person name="Li Z."/>
            <person name="Zhang Z."/>
            <person name="Yan P."/>
            <person name="Huang S."/>
            <person name="Fei Z."/>
            <person name="Lin K."/>
        </authorList>
    </citation>
    <scope>NUCLEOTIDE SEQUENCE [LARGE SCALE GENOMIC DNA]</scope>
    <source>
        <strain evidence="2">cv. 9930</strain>
    </source>
</reference>
<dbReference type="Proteomes" id="UP000029981">
    <property type="component" value="Chromosome 6"/>
</dbReference>
<evidence type="ECO:0000313" key="2">
    <source>
        <dbReference type="Proteomes" id="UP000029981"/>
    </source>
</evidence>
<protein>
    <submittedName>
        <fullName evidence="1">Uncharacterized protein</fullName>
    </submittedName>
</protein>
<proteinExistence type="predicted"/>
<evidence type="ECO:0000313" key="1">
    <source>
        <dbReference type="EMBL" id="KGN47019.1"/>
    </source>
</evidence>
<reference evidence="1 2" key="3">
    <citation type="journal article" date="2010" name="BMC Genomics">
        <title>Transcriptome sequencing and comparative analysis of cucumber flowers with different sex types.</title>
        <authorList>
            <person name="Guo S."/>
            <person name="Zheng Y."/>
            <person name="Joung J.G."/>
            <person name="Liu S."/>
            <person name="Zhang Z."/>
            <person name="Crasta O.R."/>
            <person name="Sobral B.W."/>
            <person name="Xu Y."/>
            <person name="Huang S."/>
            <person name="Fei Z."/>
        </authorList>
    </citation>
    <scope>NUCLEOTIDE SEQUENCE [LARGE SCALE GENOMIC DNA]</scope>
    <source>
        <strain evidence="2">cv. 9930</strain>
    </source>
</reference>
<keyword evidence="2" id="KW-1185">Reference proteome</keyword>
<dbReference type="Gramene" id="KGN47019">
    <property type="protein sequence ID" value="KGN47019"/>
    <property type="gene ID" value="Csa_6G169350"/>
</dbReference>
<dbReference type="AlphaFoldDB" id="A0A0A0KDZ0"/>
<organism evidence="1 2">
    <name type="scientific">Cucumis sativus</name>
    <name type="common">Cucumber</name>
    <dbReference type="NCBI Taxonomy" id="3659"/>
    <lineage>
        <taxon>Eukaryota</taxon>
        <taxon>Viridiplantae</taxon>
        <taxon>Streptophyta</taxon>
        <taxon>Embryophyta</taxon>
        <taxon>Tracheophyta</taxon>
        <taxon>Spermatophyta</taxon>
        <taxon>Magnoliopsida</taxon>
        <taxon>eudicotyledons</taxon>
        <taxon>Gunneridae</taxon>
        <taxon>Pentapetalae</taxon>
        <taxon>rosids</taxon>
        <taxon>fabids</taxon>
        <taxon>Cucurbitales</taxon>
        <taxon>Cucurbitaceae</taxon>
        <taxon>Benincaseae</taxon>
        <taxon>Cucumis</taxon>
    </lineage>
</organism>